<dbReference type="Pfam" id="PF04245">
    <property type="entry name" value="NA37"/>
    <property type="match status" value="1"/>
</dbReference>
<organism evidence="1 2">
    <name type="scientific">Novosphingobium indicum</name>
    <dbReference type="NCBI Taxonomy" id="462949"/>
    <lineage>
        <taxon>Bacteria</taxon>
        <taxon>Pseudomonadati</taxon>
        <taxon>Pseudomonadota</taxon>
        <taxon>Alphaproteobacteria</taxon>
        <taxon>Sphingomonadales</taxon>
        <taxon>Sphingomonadaceae</taxon>
        <taxon>Novosphingobium</taxon>
    </lineage>
</organism>
<evidence type="ECO:0008006" key="3">
    <source>
        <dbReference type="Google" id="ProtNLM"/>
    </source>
</evidence>
<evidence type="ECO:0000313" key="1">
    <source>
        <dbReference type="EMBL" id="GGN59214.1"/>
    </source>
</evidence>
<sequence>MIEFSILAEMFYICSNGEKMAFLTEEELGSLKIEQSVFHIVGPKEVHFQLLEAFDATPHAAFFLDRIRSVNNGNHYTFLADAAARTQLGRIDKDAAQFQAESENLAEAFNEGHGGSTVIGAFLIFSLNCDTGRVFALLKFEDEKVLRYDIEDGTSGKPKPTLAEIGRTFVQNRHALQKAALVRLDGEGSVCLVDRQNPQRPAVYFEQFLGVKRVRNDDDLTRILVDVTKAVAYNHSDKLPADVMTSLTKRLYDATQSGGSVDGEKIEDWFTSIVGPLPKESEILTDFRKQLERARISGESFVLGKDAIPVPRNRKVETGLGVRVTFPAELQSSVVNIDEKKGLITIQDEIKFNDIELDASRRARR</sequence>
<dbReference type="EMBL" id="BMLK01000025">
    <property type="protein sequence ID" value="GGN59214.1"/>
    <property type="molecule type" value="Genomic_DNA"/>
</dbReference>
<comment type="caution">
    <text evidence="1">The sequence shown here is derived from an EMBL/GenBank/DDBJ whole genome shotgun (WGS) entry which is preliminary data.</text>
</comment>
<keyword evidence="2" id="KW-1185">Reference proteome</keyword>
<name>A0ABQ2JZG3_9SPHN</name>
<dbReference type="Proteomes" id="UP000605099">
    <property type="component" value="Unassembled WGS sequence"/>
</dbReference>
<accession>A0ABQ2JZG3</accession>
<reference evidence="2" key="1">
    <citation type="journal article" date="2019" name="Int. J. Syst. Evol. Microbiol.">
        <title>The Global Catalogue of Microorganisms (GCM) 10K type strain sequencing project: providing services to taxonomists for standard genome sequencing and annotation.</title>
        <authorList>
            <consortium name="The Broad Institute Genomics Platform"/>
            <consortium name="The Broad Institute Genome Sequencing Center for Infectious Disease"/>
            <person name="Wu L."/>
            <person name="Ma J."/>
        </authorList>
    </citation>
    <scope>NUCLEOTIDE SEQUENCE [LARGE SCALE GENOMIC DNA]</scope>
    <source>
        <strain evidence="2">CGMCC 1.6784</strain>
    </source>
</reference>
<protein>
    <recommendedName>
        <fullName evidence="3">Nucleoid-associated protein</fullName>
    </recommendedName>
</protein>
<evidence type="ECO:0000313" key="2">
    <source>
        <dbReference type="Proteomes" id="UP000605099"/>
    </source>
</evidence>
<proteinExistence type="predicted"/>
<gene>
    <name evidence="1" type="ORF">GCM10011349_39520</name>
</gene>
<dbReference type="InterPro" id="IPR007358">
    <property type="entry name" value="Nucleoid_associated_NdpA"/>
</dbReference>